<gene>
    <name evidence="5" type="ORF">PILCRDRAFT_825520</name>
</gene>
<dbReference type="GO" id="GO:0016405">
    <property type="term" value="F:CoA-ligase activity"/>
    <property type="evidence" value="ECO:0007669"/>
    <property type="project" value="TreeGrafter"/>
</dbReference>
<dbReference type="PROSITE" id="PS00455">
    <property type="entry name" value="AMP_BINDING"/>
    <property type="match status" value="1"/>
</dbReference>
<dbReference type="CDD" id="cd05911">
    <property type="entry name" value="Firefly_Luc_like"/>
    <property type="match status" value="1"/>
</dbReference>
<dbReference type="InterPro" id="IPR020845">
    <property type="entry name" value="AMP-binding_CS"/>
</dbReference>
<feature type="domain" description="AMP-binding enzyme C-terminal" evidence="4">
    <location>
        <begin position="433"/>
        <end position="513"/>
    </location>
</feature>
<evidence type="ECO:0000256" key="1">
    <source>
        <dbReference type="ARBA" id="ARBA00006432"/>
    </source>
</evidence>
<evidence type="ECO:0008006" key="7">
    <source>
        <dbReference type="Google" id="ProtNLM"/>
    </source>
</evidence>
<dbReference type="STRING" id="765440.A0A0C3BIK3"/>
<dbReference type="EMBL" id="KN833027">
    <property type="protein sequence ID" value="KIM77172.1"/>
    <property type="molecule type" value="Genomic_DNA"/>
</dbReference>
<dbReference type="AlphaFoldDB" id="A0A0C3BIK3"/>
<organism evidence="5 6">
    <name type="scientific">Piloderma croceum (strain F 1598)</name>
    <dbReference type="NCBI Taxonomy" id="765440"/>
    <lineage>
        <taxon>Eukaryota</taxon>
        <taxon>Fungi</taxon>
        <taxon>Dikarya</taxon>
        <taxon>Basidiomycota</taxon>
        <taxon>Agaricomycotina</taxon>
        <taxon>Agaricomycetes</taxon>
        <taxon>Agaricomycetidae</taxon>
        <taxon>Atheliales</taxon>
        <taxon>Atheliaceae</taxon>
        <taxon>Piloderma</taxon>
    </lineage>
</organism>
<name>A0A0C3BIK3_PILCF</name>
<dbReference type="Gene3D" id="3.30.300.30">
    <property type="match status" value="1"/>
</dbReference>
<protein>
    <recommendedName>
        <fullName evidence="7">Acetyl-CoA synthetase-like protein</fullName>
    </recommendedName>
</protein>
<dbReference type="HOGENOM" id="CLU_000022_59_2_1"/>
<keyword evidence="2" id="KW-0436">Ligase</keyword>
<dbReference type="SUPFAM" id="SSF56801">
    <property type="entry name" value="Acetyl-CoA synthetase-like"/>
    <property type="match status" value="1"/>
</dbReference>
<evidence type="ECO:0000259" key="3">
    <source>
        <dbReference type="Pfam" id="PF00501"/>
    </source>
</evidence>
<dbReference type="Gene3D" id="3.40.50.12780">
    <property type="entry name" value="N-terminal domain of ligase-like"/>
    <property type="match status" value="1"/>
</dbReference>
<evidence type="ECO:0000313" key="6">
    <source>
        <dbReference type="Proteomes" id="UP000054166"/>
    </source>
</evidence>
<reference evidence="5 6" key="1">
    <citation type="submission" date="2014-04" db="EMBL/GenBank/DDBJ databases">
        <authorList>
            <consortium name="DOE Joint Genome Institute"/>
            <person name="Kuo A."/>
            <person name="Tarkka M."/>
            <person name="Buscot F."/>
            <person name="Kohler A."/>
            <person name="Nagy L.G."/>
            <person name="Floudas D."/>
            <person name="Copeland A."/>
            <person name="Barry K.W."/>
            <person name="Cichocki N."/>
            <person name="Veneault-Fourrey C."/>
            <person name="LaButti K."/>
            <person name="Lindquist E.A."/>
            <person name="Lipzen A."/>
            <person name="Lundell T."/>
            <person name="Morin E."/>
            <person name="Murat C."/>
            <person name="Sun H."/>
            <person name="Tunlid A."/>
            <person name="Henrissat B."/>
            <person name="Grigoriev I.V."/>
            <person name="Hibbett D.S."/>
            <person name="Martin F."/>
            <person name="Nordberg H.P."/>
            <person name="Cantor M.N."/>
            <person name="Hua S.X."/>
        </authorList>
    </citation>
    <scope>NUCLEOTIDE SEQUENCE [LARGE SCALE GENOMIC DNA]</scope>
    <source>
        <strain evidence="5 6">F 1598</strain>
    </source>
</reference>
<dbReference type="InParanoid" id="A0A0C3BIK3"/>
<accession>A0A0C3BIK3</accession>
<dbReference type="Pfam" id="PF13193">
    <property type="entry name" value="AMP-binding_C"/>
    <property type="match status" value="1"/>
</dbReference>
<reference evidence="6" key="2">
    <citation type="submission" date="2015-01" db="EMBL/GenBank/DDBJ databases">
        <title>Evolutionary Origins and Diversification of the Mycorrhizal Mutualists.</title>
        <authorList>
            <consortium name="DOE Joint Genome Institute"/>
            <consortium name="Mycorrhizal Genomics Consortium"/>
            <person name="Kohler A."/>
            <person name="Kuo A."/>
            <person name="Nagy L.G."/>
            <person name="Floudas D."/>
            <person name="Copeland A."/>
            <person name="Barry K.W."/>
            <person name="Cichocki N."/>
            <person name="Veneault-Fourrey C."/>
            <person name="LaButti K."/>
            <person name="Lindquist E.A."/>
            <person name="Lipzen A."/>
            <person name="Lundell T."/>
            <person name="Morin E."/>
            <person name="Murat C."/>
            <person name="Riley R."/>
            <person name="Ohm R."/>
            <person name="Sun H."/>
            <person name="Tunlid A."/>
            <person name="Henrissat B."/>
            <person name="Grigoriev I.V."/>
            <person name="Hibbett D.S."/>
            <person name="Martin F."/>
        </authorList>
    </citation>
    <scope>NUCLEOTIDE SEQUENCE [LARGE SCALE GENOMIC DNA]</scope>
    <source>
        <strain evidence="6">F 1598</strain>
    </source>
</reference>
<evidence type="ECO:0000256" key="2">
    <source>
        <dbReference type="ARBA" id="ARBA00022598"/>
    </source>
</evidence>
<dbReference type="InterPro" id="IPR045851">
    <property type="entry name" value="AMP-bd_C_sf"/>
</dbReference>
<proteinExistence type="inferred from homology"/>
<dbReference type="InterPro" id="IPR000873">
    <property type="entry name" value="AMP-dep_synth/lig_dom"/>
</dbReference>
<dbReference type="Proteomes" id="UP000054166">
    <property type="component" value="Unassembled WGS sequence"/>
</dbReference>
<dbReference type="FunFam" id="3.30.300.30:FF:000007">
    <property type="entry name" value="4-coumarate--CoA ligase 2"/>
    <property type="match status" value="1"/>
</dbReference>
<dbReference type="Pfam" id="PF00501">
    <property type="entry name" value="AMP-binding"/>
    <property type="match status" value="1"/>
</dbReference>
<evidence type="ECO:0000259" key="4">
    <source>
        <dbReference type="Pfam" id="PF13193"/>
    </source>
</evidence>
<comment type="similarity">
    <text evidence="1">Belongs to the ATP-dependent AMP-binding enzyme family.</text>
</comment>
<dbReference type="PANTHER" id="PTHR24096:SF149">
    <property type="entry name" value="AMP-BINDING DOMAIN-CONTAINING PROTEIN-RELATED"/>
    <property type="match status" value="1"/>
</dbReference>
<evidence type="ECO:0000313" key="5">
    <source>
        <dbReference type="EMBL" id="KIM77172.1"/>
    </source>
</evidence>
<dbReference type="InterPro" id="IPR025110">
    <property type="entry name" value="AMP-bd_C"/>
</dbReference>
<dbReference type="PANTHER" id="PTHR24096">
    <property type="entry name" value="LONG-CHAIN-FATTY-ACID--COA LIGASE"/>
    <property type="match status" value="1"/>
</dbReference>
<sequence>MIDRKIYRSPYPDVELPEISIWHFIFDHPNPPADDKVIYVDCLTDRKIKFGELKSLSKRLAYGLVHRAKLAEDDVMLVFSANTLLYPALVQAAQAATICVTLANPTYQVDELEHQIKDSDAKVIVVGKSVIEVAKGAAIRCGIADHNIYITEEEDHEHFKSIWSLASFEELEPRRLSAQEAKQRTAFMCYSSGTTGKAKGVETTHYNVTSAILQLLASDPDPYTPSAKFVAILPLYHIYGTMVFIFITPFCHATGHILPRFELETWLNSIQKYRITRAQIVPPIVVLLAKHPIIDKYDLSSVKEWACAAAPLGHDLIEAVENRTKIRVIEGYGMTETTCVISACRRETMKRGTVGQMIPNMLGKIVDGELLVKGPNIMKGYLGNSGADQATFTEDGWMKTGDVAQFDDEGDLFIVDRVKELIKYKGSQVPPAELEDLLLKHPDIDDAAVIGVYKPAEATEVPRAYVVLSARAKSKTNIEAAIIAWVAERVANHKKLRGGVEVVDVIPKSPSGKILRKILRNQAGVKTAESKL</sequence>
<dbReference type="OrthoDB" id="1898221at2759"/>
<dbReference type="InterPro" id="IPR042099">
    <property type="entry name" value="ANL_N_sf"/>
</dbReference>
<feature type="domain" description="AMP-dependent synthetase/ligase" evidence="3">
    <location>
        <begin position="35"/>
        <end position="382"/>
    </location>
</feature>
<keyword evidence="6" id="KW-1185">Reference proteome</keyword>